<evidence type="ECO:0000313" key="1">
    <source>
        <dbReference type="EMBL" id="GGB48969.1"/>
    </source>
</evidence>
<dbReference type="InterPro" id="IPR010035">
    <property type="entry name" value="Thi_S"/>
</dbReference>
<proteinExistence type="predicted"/>
<comment type="caution">
    <text evidence="1">The sequence shown here is derived from an EMBL/GenBank/DDBJ whole genome shotgun (WGS) entry which is preliminary data.</text>
</comment>
<dbReference type="CDD" id="cd00565">
    <property type="entry name" value="Ubl_ThiS"/>
    <property type="match status" value="1"/>
</dbReference>
<dbReference type="InterPro" id="IPR012675">
    <property type="entry name" value="Beta-grasp_dom_sf"/>
</dbReference>
<name>A0ABQ1IP52_9GAMM</name>
<protein>
    <recommendedName>
        <fullName evidence="3">Sulfur carrier protein ThiS</fullName>
    </recommendedName>
</protein>
<dbReference type="Gene3D" id="3.10.20.30">
    <property type="match status" value="1"/>
</dbReference>
<organism evidence="1 2">
    <name type="scientific">Shewanella inventionis</name>
    <dbReference type="NCBI Taxonomy" id="1738770"/>
    <lineage>
        <taxon>Bacteria</taxon>
        <taxon>Pseudomonadati</taxon>
        <taxon>Pseudomonadota</taxon>
        <taxon>Gammaproteobacteria</taxon>
        <taxon>Alteromonadales</taxon>
        <taxon>Shewanellaceae</taxon>
        <taxon>Shewanella</taxon>
    </lineage>
</organism>
<keyword evidence="2" id="KW-1185">Reference proteome</keyword>
<gene>
    <name evidence="1" type="ORF">GCM10011607_06650</name>
</gene>
<reference evidence="2" key="1">
    <citation type="journal article" date="2019" name="Int. J. Syst. Evol. Microbiol.">
        <title>The Global Catalogue of Microorganisms (GCM) 10K type strain sequencing project: providing services to taxonomists for standard genome sequencing and annotation.</title>
        <authorList>
            <consortium name="The Broad Institute Genomics Platform"/>
            <consortium name="The Broad Institute Genome Sequencing Center for Infectious Disease"/>
            <person name="Wu L."/>
            <person name="Ma J."/>
        </authorList>
    </citation>
    <scope>NUCLEOTIDE SEQUENCE [LARGE SCALE GENOMIC DNA]</scope>
    <source>
        <strain evidence="2">CGMCC 1.15339</strain>
    </source>
</reference>
<dbReference type="SUPFAM" id="SSF54285">
    <property type="entry name" value="MoaD/ThiS"/>
    <property type="match status" value="1"/>
</dbReference>
<evidence type="ECO:0008006" key="3">
    <source>
        <dbReference type="Google" id="ProtNLM"/>
    </source>
</evidence>
<dbReference type="NCBIfam" id="TIGR01683">
    <property type="entry name" value="thiS"/>
    <property type="match status" value="1"/>
</dbReference>
<evidence type="ECO:0000313" key="2">
    <source>
        <dbReference type="Proteomes" id="UP000617555"/>
    </source>
</evidence>
<dbReference type="RefSeq" id="WP_188736925.1">
    <property type="nucleotide sequence ID" value="NZ_BMII01000004.1"/>
</dbReference>
<sequence length="75" mass="8105">MITANTQSFLRVEINGTNETLPAKICLSELLILKNICPNSVAIVVNDAVVPKSRWSHVLCQSHDRISLFSAVAGG</sequence>
<dbReference type="InterPro" id="IPR003749">
    <property type="entry name" value="ThiS/MoaD-like"/>
</dbReference>
<accession>A0ABQ1IP52</accession>
<dbReference type="InterPro" id="IPR016155">
    <property type="entry name" value="Mopterin_synth/thiamin_S_b"/>
</dbReference>
<dbReference type="PANTHER" id="PTHR34472">
    <property type="entry name" value="SULFUR CARRIER PROTEIN THIS"/>
    <property type="match status" value="1"/>
</dbReference>
<dbReference type="Pfam" id="PF02597">
    <property type="entry name" value="ThiS"/>
    <property type="match status" value="1"/>
</dbReference>
<dbReference type="PANTHER" id="PTHR34472:SF1">
    <property type="entry name" value="SULFUR CARRIER PROTEIN THIS"/>
    <property type="match status" value="1"/>
</dbReference>
<dbReference type="Proteomes" id="UP000617555">
    <property type="component" value="Unassembled WGS sequence"/>
</dbReference>
<dbReference type="EMBL" id="BMII01000004">
    <property type="protein sequence ID" value="GGB48969.1"/>
    <property type="molecule type" value="Genomic_DNA"/>
</dbReference>